<dbReference type="EMBL" id="FNBW01000031">
    <property type="protein sequence ID" value="SDG59988.1"/>
    <property type="molecule type" value="Genomic_DNA"/>
</dbReference>
<keyword evidence="2" id="KW-1185">Reference proteome</keyword>
<proteinExistence type="predicted"/>
<dbReference type="RefSeq" id="WP_281241222.1">
    <property type="nucleotide sequence ID" value="NZ_FNBW01000031.1"/>
</dbReference>
<sequence>MITTYGIDEEYNVAFTAFGIENLGQVIQIYRAAASRTTAEPQ</sequence>
<organism evidence="1 2">
    <name type="scientific">Thalassobaculum litoreum DSM 18839</name>
    <dbReference type="NCBI Taxonomy" id="1123362"/>
    <lineage>
        <taxon>Bacteria</taxon>
        <taxon>Pseudomonadati</taxon>
        <taxon>Pseudomonadota</taxon>
        <taxon>Alphaproteobacteria</taxon>
        <taxon>Rhodospirillales</taxon>
        <taxon>Thalassobaculaceae</taxon>
        <taxon>Thalassobaculum</taxon>
    </lineage>
</organism>
<comment type="caution">
    <text evidence="1">The sequence shown here is derived from an EMBL/GenBank/DDBJ whole genome shotgun (WGS) entry which is preliminary data.</text>
</comment>
<evidence type="ECO:0000313" key="1">
    <source>
        <dbReference type="EMBL" id="SDG59988.1"/>
    </source>
</evidence>
<reference evidence="1 2" key="1">
    <citation type="submission" date="2016-10" db="EMBL/GenBank/DDBJ databases">
        <authorList>
            <person name="Varghese N."/>
            <person name="Submissions S."/>
        </authorList>
    </citation>
    <scope>NUCLEOTIDE SEQUENCE [LARGE SCALE GENOMIC DNA]</scope>
    <source>
        <strain evidence="1 2">DSM 18839</strain>
    </source>
</reference>
<name>A0A8G2BMT4_9PROT</name>
<protein>
    <submittedName>
        <fullName evidence="1">Uncharacterized protein</fullName>
    </submittedName>
</protein>
<accession>A0A8G2BMT4</accession>
<dbReference type="AlphaFoldDB" id="A0A8G2BMT4"/>
<gene>
    <name evidence="1" type="ORF">SAMN05660686_04981</name>
</gene>
<evidence type="ECO:0000313" key="2">
    <source>
        <dbReference type="Proteomes" id="UP000198615"/>
    </source>
</evidence>
<dbReference type="Proteomes" id="UP000198615">
    <property type="component" value="Unassembled WGS sequence"/>
</dbReference>